<comment type="caution">
    <text evidence="2">The sequence shown here is derived from an EMBL/GenBank/DDBJ whole genome shotgun (WGS) entry which is preliminary data.</text>
</comment>
<dbReference type="InterPro" id="IPR012974">
    <property type="entry name" value="NOP58/56_N"/>
</dbReference>
<dbReference type="GO" id="GO:0032040">
    <property type="term" value="C:small-subunit processome"/>
    <property type="evidence" value="ECO:0007669"/>
    <property type="project" value="InterPro"/>
</dbReference>
<dbReference type="PANTHER" id="PTHR10894:SF31">
    <property type="entry name" value="NOP DOMAIN-CONTAINING PROTEIN"/>
    <property type="match status" value="1"/>
</dbReference>
<evidence type="ECO:0000259" key="1">
    <source>
        <dbReference type="Pfam" id="PF08156"/>
    </source>
</evidence>
<name>A0A8S9PXZ7_BRACR</name>
<reference evidence="2" key="1">
    <citation type="submission" date="2019-12" db="EMBL/GenBank/DDBJ databases">
        <title>Genome sequencing and annotation of Brassica cretica.</title>
        <authorList>
            <person name="Studholme D.J."/>
            <person name="Sarris P."/>
        </authorList>
    </citation>
    <scope>NUCLEOTIDE SEQUENCE</scope>
    <source>
        <strain evidence="2">PFS-109/04</strain>
        <tissue evidence="2">Leaf</tissue>
    </source>
</reference>
<organism evidence="2 3">
    <name type="scientific">Brassica cretica</name>
    <name type="common">Mustard</name>
    <dbReference type="NCBI Taxonomy" id="69181"/>
    <lineage>
        <taxon>Eukaryota</taxon>
        <taxon>Viridiplantae</taxon>
        <taxon>Streptophyta</taxon>
        <taxon>Embryophyta</taxon>
        <taxon>Tracheophyta</taxon>
        <taxon>Spermatophyta</taxon>
        <taxon>Magnoliopsida</taxon>
        <taxon>eudicotyledons</taxon>
        <taxon>Gunneridae</taxon>
        <taxon>Pentapetalae</taxon>
        <taxon>rosids</taxon>
        <taxon>malvids</taxon>
        <taxon>Brassicales</taxon>
        <taxon>Brassicaceae</taxon>
        <taxon>Brassiceae</taxon>
        <taxon>Brassica</taxon>
    </lineage>
</organism>
<dbReference type="EMBL" id="QGKX02001290">
    <property type="protein sequence ID" value="KAF3536455.1"/>
    <property type="molecule type" value="Genomic_DNA"/>
</dbReference>
<dbReference type="PANTHER" id="PTHR10894">
    <property type="entry name" value="NUCLEOLAR PROTEIN 5 NUCLEOLAR PROTEIN NOP5 NOP58"/>
    <property type="match status" value="1"/>
</dbReference>
<dbReference type="Proteomes" id="UP000712600">
    <property type="component" value="Unassembled WGS sequence"/>
</dbReference>
<sequence>MAMYVLYESSSGYALFDVHGLNEIGQNVEAVQSSVSDLAQFRQVVKLTAFHPWQTAQDALNQINAVSEGFMSEELRSFLELNLPKVEEGVEPKFSLGVSDPKLGSCISEATKIPCQSNEFVQELLRGVRQHFDSFINDLKPGGFEKAQQGLAHSYNSSSADFGEKLRGQVEERLDSLHNVYAMEEVLEGIALSPVLDEEIVDASGEEIDEEEAPDDVE</sequence>
<protein>
    <recommendedName>
        <fullName evidence="1">Nucleolar protein 58/56 N-terminal domain-containing protein</fullName>
    </recommendedName>
</protein>
<dbReference type="InterPro" id="IPR045056">
    <property type="entry name" value="Nop56/Nop58"/>
</dbReference>
<evidence type="ECO:0000313" key="3">
    <source>
        <dbReference type="Proteomes" id="UP000712600"/>
    </source>
</evidence>
<proteinExistence type="predicted"/>
<dbReference type="Pfam" id="PF08156">
    <property type="entry name" value="NOP5NT"/>
    <property type="match status" value="1"/>
</dbReference>
<dbReference type="GO" id="GO:0031428">
    <property type="term" value="C:box C/D methylation guide snoRNP complex"/>
    <property type="evidence" value="ECO:0007669"/>
    <property type="project" value="InterPro"/>
</dbReference>
<dbReference type="GO" id="GO:0030515">
    <property type="term" value="F:snoRNA binding"/>
    <property type="evidence" value="ECO:0007669"/>
    <property type="project" value="InterPro"/>
</dbReference>
<accession>A0A8S9PXZ7</accession>
<evidence type="ECO:0000313" key="2">
    <source>
        <dbReference type="EMBL" id="KAF3536455.1"/>
    </source>
</evidence>
<dbReference type="AlphaFoldDB" id="A0A8S9PXZ7"/>
<gene>
    <name evidence="2" type="ORF">F2Q69_00024647</name>
</gene>
<feature type="domain" description="Nucleolar protein 58/56 N-terminal" evidence="1">
    <location>
        <begin position="4"/>
        <end position="69"/>
    </location>
</feature>